<proteinExistence type="predicted"/>
<protein>
    <submittedName>
        <fullName evidence="1">Uncharacterized protein</fullName>
    </submittedName>
</protein>
<comment type="caution">
    <text evidence="1">The sequence shown here is derived from an EMBL/GenBank/DDBJ whole genome shotgun (WGS) entry which is preliminary data.</text>
</comment>
<dbReference type="AlphaFoldDB" id="A0A835UAF1"/>
<evidence type="ECO:0000313" key="1">
    <source>
        <dbReference type="EMBL" id="KAG0452141.1"/>
    </source>
</evidence>
<dbReference type="Proteomes" id="UP000636800">
    <property type="component" value="Unassembled WGS sequence"/>
</dbReference>
<dbReference type="EMBL" id="JADCNL010000023">
    <property type="protein sequence ID" value="KAG0452141.1"/>
    <property type="molecule type" value="Genomic_DNA"/>
</dbReference>
<keyword evidence="2" id="KW-1185">Reference proteome</keyword>
<reference evidence="1 2" key="1">
    <citation type="journal article" date="2020" name="Nat. Food">
        <title>A phased Vanilla planifolia genome enables genetic improvement of flavour and production.</title>
        <authorList>
            <person name="Hasing T."/>
            <person name="Tang H."/>
            <person name="Brym M."/>
            <person name="Khazi F."/>
            <person name="Huang T."/>
            <person name="Chambers A.H."/>
        </authorList>
    </citation>
    <scope>NUCLEOTIDE SEQUENCE [LARGE SCALE GENOMIC DNA]</scope>
    <source>
        <tissue evidence="1">Leaf</tissue>
    </source>
</reference>
<dbReference type="OrthoDB" id="1919226at2759"/>
<accession>A0A835UAF1</accession>
<gene>
    <name evidence="1" type="ORF">HPP92_026112</name>
</gene>
<evidence type="ECO:0000313" key="2">
    <source>
        <dbReference type="Proteomes" id="UP000636800"/>
    </source>
</evidence>
<sequence length="91" mass="9960">MRGNRGEAGHLLKIRVRGAVSTEGFLYSIIDIIFKDHEIDGDAGVGGTLKGFKAFGKMKGFGIWMGRQGEEASEGFEDRVVWNGPLSFVKL</sequence>
<name>A0A835UAF1_VANPL</name>
<organism evidence="1 2">
    <name type="scientific">Vanilla planifolia</name>
    <name type="common">Vanilla</name>
    <dbReference type="NCBI Taxonomy" id="51239"/>
    <lineage>
        <taxon>Eukaryota</taxon>
        <taxon>Viridiplantae</taxon>
        <taxon>Streptophyta</taxon>
        <taxon>Embryophyta</taxon>
        <taxon>Tracheophyta</taxon>
        <taxon>Spermatophyta</taxon>
        <taxon>Magnoliopsida</taxon>
        <taxon>Liliopsida</taxon>
        <taxon>Asparagales</taxon>
        <taxon>Orchidaceae</taxon>
        <taxon>Vanilloideae</taxon>
        <taxon>Vanilleae</taxon>
        <taxon>Vanilla</taxon>
    </lineage>
</organism>